<proteinExistence type="predicted"/>
<dbReference type="AlphaFoldDB" id="A0A9P4NBV1"/>
<dbReference type="OrthoDB" id="443402at2759"/>
<evidence type="ECO:0000313" key="1">
    <source>
        <dbReference type="EMBL" id="KAF2270298.1"/>
    </source>
</evidence>
<evidence type="ECO:0000313" key="2">
    <source>
        <dbReference type="Proteomes" id="UP000800093"/>
    </source>
</evidence>
<reference evidence="2" key="1">
    <citation type="journal article" date="2020" name="Stud. Mycol.">
        <title>101 Dothideomycetes genomes: A test case for predicting lifestyles and emergence of pathogens.</title>
        <authorList>
            <person name="Haridas S."/>
            <person name="Albert R."/>
            <person name="Binder M."/>
            <person name="Bloem J."/>
            <person name="LaButti K."/>
            <person name="Salamov A."/>
            <person name="Andreopoulos B."/>
            <person name="Baker S."/>
            <person name="Barry K."/>
            <person name="Bills G."/>
            <person name="Bluhm B."/>
            <person name="Cannon C."/>
            <person name="Castanera R."/>
            <person name="Culley D."/>
            <person name="Daum C."/>
            <person name="Ezra D."/>
            <person name="Gonzalez J."/>
            <person name="Henrissat B."/>
            <person name="Kuo A."/>
            <person name="Liang C."/>
            <person name="Lipzen A."/>
            <person name="Lutzoni F."/>
            <person name="Magnuson J."/>
            <person name="Mondo S."/>
            <person name="Nolan M."/>
            <person name="Ohm R."/>
            <person name="Pangilinan J."/>
            <person name="Park H.-J."/>
            <person name="Ramirez L."/>
            <person name="Alfaro M."/>
            <person name="Sun H."/>
            <person name="Tritt A."/>
            <person name="Yoshinaga Y."/>
            <person name="Zwiers L.-H."/>
            <person name="Turgeon B."/>
            <person name="Goodwin S."/>
            <person name="Spatafora J."/>
            <person name="Crous P."/>
            <person name="Grigoriev I."/>
        </authorList>
    </citation>
    <scope>NUCLEOTIDE SEQUENCE [LARGE SCALE GENOMIC DNA]</scope>
    <source>
        <strain evidence="2">CBS 304.66</strain>
    </source>
</reference>
<name>A0A9P4NBV1_9PLEO</name>
<protein>
    <submittedName>
        <fullName evidence="1">Uncharacterized protein</fullName>
    </submittedName>
</protein>
<dbReference type="Proteomes" id="UP000800093">
    <property type="component" value="Unassembled WGS sequence"/>
</dbReference>
<keyword evidence="2" id="KW-1185">Reference proteome</keyword>
<organism evidence="1 2">
    <name type="scientific">Lojkania enalia</name>
    <dbReference type="NCBI Taxonomy" id="147567"/>
    <lineage>
        <taxon>Eukaryota</taxon>
        <taxon>Fungi</taxon>
        <taxon>Dikarya</taxon>
        <taxon>Ascomycota</taxon>
        <taxon>Pezizomycotina</taxon>
        <taxon>Dothideomycetes</taxon>
        <taxon>Pleosporomycetidae</taxon>
        <taxon>Pleosporales</taxon>
        <taxon>Pleosporales incertae sedis</taxon>
        <taxon>Lojkania</taxon>
    </lineage>
</organism>
<sequence>MKSFRVLKEKATDIKFVFIIDSMDGFQGGKTGLIELVTHLASSGVKLCASSRPWNVSQDSLGHHPHLRLEHLTFNDIGNDITSSSQASMITKSLNESIRNLQLT</sequence>
<gene>
    <name evidence="1" type="ORF">CC78DRAFT_599703</name>
</gene>
<dbReference type="EMBL" id="ML986580">
    <property type="protein sequence ID" value="KAF2270298.1"/>
    <property type="molecule type" value="Genomic_DNA"/>
</dbReference>
<comment type="caution">
    <text evidence="1">The sequence shown here is derived from an EMBL/GenBank/DDBJ whole genome shotgun (WGS) entry which is preliminary data.</text>
</comment>
<accession>A0A9P4NBV1</accession>